<evidence type="ECO:0000256" key="3">
    <source>
        <dbReference type="ARBA" id="ARBA00022553"/>
    </source>
</evidence>
<gene>
    <name evidence="13" type="ORF">G5714_002075</name>
</gene>
<sequence length="949" mass="109461">MEEIDSVRFKPLLEDSSVPSTYSADTINIDDGCYNALREDLEADARDFEAPTWSLTVDQQYLKEYSKEDIKRQDVIHELIQTEINHVRMLKLVLDVYVRELRETLQMDEMQLERLFPQVDNLLQLHRLFLNHLKQRRIESLEPGSTQNYCIHSIGDILIAQFSGEIGDRLQYCYGVFCSHHTDAVSFYKDLMQNSKKFQSFIRKICQLSIMRRLGIPEIILLITQRITKYPVLIERVIKYTEVDSEEHRNLVQGLEQLKGTISQVNTHVDEFEKAARLRDLSSKLEPKSQVKTTHGRVFRREDMLQGERKLLHEGILNWRLTSNKSKDVLVLLLSDVLLLLLEKDQRLTFASLDGKPAVISLLKLIVREVAQDEKALFLISASSDNPGMYEFRTSSGEERKTWRDQIWKAVERCPEEEKEEPEELPERIRNFQKELCMRDALIEQLLTEKQSLFSSFTAYGTGVPDISLSERHLLRGNVAEPLQGEQLLAGAVKDVEILQNMLVTCEEGQTPSSGEGMDLVPLSKGPGAFTGFDSDACMQPGNGIGSLMERQRDGSQWANSDPDENLELSADEEITPQSWSAYPSDFPKAELYDIVTKLSQKLYSLQSVVQQLESHIEVQHATIEDLMSRPRGNTLLEKEKQRNLEKQREELVNFQRLQNQHRQEQVQWEQERERQRVQAEVRELELRDRELECSKQEKKLAEDKQELAGCKSEYQKDLERLRDSMRIVEKEREKVEKDREKLEKDRERLEQLEKKYKKNENVLNTATFPMENEQIQLPPPYPILNMVTPGFDERPPLVPPRKESIANIPVKPEVPIHLVSTTNQSHKASSVQQKIPTKLAAQPRGKEKHSKPRNSHQRTKSAAGIEVSEVLPIKISTKEGGSLRVMRSNSPHRLHPDMFIHPEKLSSSIPSHSGNGIRKRNHNHNAHSTQPGHCKTKDNASAEDIFYF</sequence>
<dbReference type="GO" id="GO:0005085">
    <property type="term" value="F:guanyl-nucleotide exchange factor activity"/>
    <property type="evidence" value="ECO:0007669"/>
    <property type="project" value="UniProtKB-KW"/>
</dbReference>
<keyword evidence="7" id="KW-0862">Zinc</keyword>
<dbReference type="GO" id="GO:0005737">
    <property type="term" value="C:cytoplasm"/>
    <property type="evidence" value="ECO:0007669"/>
    <property type="project" value="UniProtKB-SubCell"/>
</dbReference>
<evidence type="ECO:0000256" key="4">
    <source>
        <dbReference type="ARBA" id="ARBA00022658"/>
    </source>
</evidence>
<dbReference type="FunFam" id="1.20.900.10:FF:000004">
    <property type="entry name" value="Rho guanine nucleotide exchange factor 2"/>
    <property type="match status" value="1"/>
</dbReference>
<feature type="coiled-coil region" evidence="9">
    <location>
        <begin position="638"/>
        <end position="763"/>
    </location>
</feature>
<dbReference type="SMART" id="SM00233">
    <property type="entry name" value="PH"/>
    <property type="match status" value="1"/>
</dbReference>
<evidence type="ECO:0000256" key="1">
    <source>
        <dbReference type="ARBA" id="ARBA00004496"/>
    </source>
</evidence>
<dbReference type="Gene3D" id="1.20.900.10">
    <property type="entry name" value="Dbl homology (DH) domain"/>
    <property type="match status" value="1"/>
</dbReference>
<evidence type="ECO:0000259" key="12">
    <source>
        <dbReference type="PROSITE" id="PS50010"/>
    </source>
</evidence>
<dbReference type="SUPFAM" id="SSF48065">
    <property type="entry name" value="DBL homology domain (DH-domain)"/>
    <property type="match status" value="1"/>
</dbReference>
<keyword evidence="4" id="KW-0344">Guanine-nucleotide releasing factor</keyword>
<dbReference type="InterPro" id="IPR000219">
    <property type="entry name" value="DH_dom"/>
</dbReference>
<protein>
    <submittedName>
        <fullName evidence="13">Uncharacterized protein</fullName>
    </submittedName>
</protein>
<evidence type="ECO:0000256" key="5">
    <source>
        <dbReference type="ARBA" id="ARBA00022723"/>
    </source>
</evidence>
<dbReference type="Gene3D" id="2.30.29.30">
    <property type="entry name" value="Pleckstrin-homology domain (PH domain)/Phosphotyrosine-binding domain (PTB)"/>
    <property type="match status" value="1"/>
</dbReference>
<keyword evidence="8 9" id="KW-0175">Coiled coil</keyword>
<dbReference type="InterPro" id="IPR051632">
    <property type="entry name" value="Rho_GEF"/>
</dbReference>
<dbReference type="PROSITE" id="PS50010">
    <property type="entry name" value="DH_2"/>
    <property type="match status" value="1"/>
</dbReference>
<keyword evidence="14" id="KW-1185">Reference proteome</keyword>
<dbReference type="SUPFAM" id="SSF50729">
    <property type="entry name" value="PH domain-like"/>
    <property type="match status" value="1"/>
</dbReference>
<dbReference type="Proteomes" id="UP000579812">
    <property type="component" value="Unassembled WGS sequence"/>
</dbReference>
<evidence type="ECO:0000256" key="9">
    <source>
        <dbReference type="SAM" id="Coils"/>
    </source>
</evidence>
<name>A0A7J6DE06_9TELE</name>
<dbReference type="GO" id="GO:0035023">
    <property type="term" value="P:regulation of Rho protein signal transduction"/>
    <property type="evidence" value="ECO:0007669"/>
    <property type="project" value="TreeGrafter"/>
</dbReference>
<keyword evidence="2" id="KW-0963">Cytoplasm</keyword>
<dbReference type="InterPro" id="IPR011993">
    <property type="entry name" value="PH-like_dom_sf"/>
</dbReference>
<comment type="subcellular location">
    <subcellularLocation>
        <location evidence="1">Cytoplasm</location>
    </subcellularLocation>
</comment>
<reference evidence="13 14" key="1">
    <citation type="submission" date="2020-04" db="EMBL/GenBank/DDBJ databases">
        <title>Chromosome-level genome assembly of a cyprinid fish Onychostoma macrolepis by integration of Nanopore Sequencing, Bionano and Hi-C technology.</title>
        <authorList>
            <person name="Wang D."/>
        </authorList>
    </citation>
    <scope>NUCLEOTIDE SEQUENCE [LARGE SCALE GENOMIC DNA]</scope>
    <source>
        <strain evidence="13">SWU-2019</strain>
        <tissue evidence="13">Muscle</tissue>
    </source>
</reference>
<evidence type="ECO:0000256" key="6">
    <source>
        <dbReference type="ARBA" id="ARBA00022771"/>
    </source>
</evidence>
<dbReference type="InterPro" id="IPR035899">
    <property type="entry name" value="DBL_dom_sf"/>
</dbReference>
<evidence type="ECO:0000256" key="7">
    <source>
        <dbReference type="ARBA" id="ARBA00022833"/>
    </source>
</evidence>
<dbReference type="AlphaFoldDB" id="A0A7J6DE06"/>
<keyword evidence="3" id="KW-0597">Phosphoprotein</keyword>
<dbReference type="GO" id="GO:0008270">
    <property type="term" value="F:zinc ion binding"/>
    <property type="evidence" value="ECO:0007669"/>
    <property type="project" value="UniProtKB-KW"/>
</dbReference>
<dbReference type="EMBL" id="JAAMOB010000002">
    <property type="protein sequence ID" value="KAF4117522.1"/>
    <property type="molecule type" value="Genomic_DNA"/>
</dbReference>
<dbReference type="Pfam" id="PF00621">
    <property type="entry name" value="RhoGEF"/>
    <property type="match status" value="1"/>
</dbReference>
<evidence type="ECO:0000313" key="13">
    <source>
        <dbReference type="EMBL" id="KAF4117522.1"/>
    </source>
</evidence>
<dbReference type="PROSITE" id="PS50003">
    <property type="entry name" value="PH_DOMAIN"/>
    <property type="match status" value="1"/>
</dbReference>
<feature type="region of interest" description="Disordered" evidence="10">
    <location>
        <begin position="824"/>
        <end position="865"/>
    </location>
</feature>
<proteinExistence type="predicted"/>
<feature type="domain" description="PH" evidence="11">
    <location>
        <begin position="310"/>
        <end position="412"/>
    </location>
</feature>
<accession>A0A7J6DE06</accession>
<feature type="domain" description="DH" evidence="12">
    <location>
        <begin position="71"/>
        <end position="268"/>
    </location>
</feature>
<dbReference type="SMART" id="SM00325">
    <property type="entry name" value="RhoGEF"/>
    <property type="match status" value="1"/>
</dbReference>
<evidence type="ECO:0000256" key="8">
    <source>
        <dbReference type="ARBA" id="ARBA00023054"/>
    </source>
</evidence>
<dbReference type="PANTHER" id="PTHR13944:SF23">
    <property type="entry name" value="RHO GUANINE NUCLEOTIDE EXCHANGE FACTOR 18"/>
    <property type="match status" value="1"/>
</dbReference>
<dbReference type="InterPro" id="IPR001849">
    <property type="entry name" value="PH_domain"/>
</dbReference>
<evidence type="ECO:0000313" key="14">
    <source>
        <dbReference type="Proteomes" id="UP000579812"/>
    </source>
</evidence>
<feature type="compositionally biased region" description="Basic residues" evidence="10">
    <location>
        <begin position="847"/>
        <end position="860"/>
    </location>
</feature>
<dbReference type="InterPro" id="IPR041020">
    <property type="entry name" value="PH_16"/>
</dbReference>
<dbReference type="Pfam" id="PF17838">
    <property type="entry name" value="PH_16"/>
    <property type="match status" value="1"/>
</dbReference>
<evidence type="ECO:0000259" key="11">
    <source>
        <dbReference type="PROSITE" id="PS50003"/>
    </source>
</evidence>
<keyword evidence="6" id="KW-0863">Zinc-finger</keyword>
<evidence type="ECO:0000256" key="2">
    <source>
        <dbReference type="ARBA" id="ARBA00022490"/>
    </source>
</evidence>
<organism evidence="13 14">
    <name type="scientific">Onychostoma macrolepis</name>
    <dbReference type="NCBI Taxonomy" id="369639"/>
    <lineage>
        <taxon>Eukaryota</taxon>
        <taxon>Metazoa</taxon>
        <taxon>Chordata</taxon>
        <taxon>Craniata</taxon>
        <taxon>Vertebrata</taxon>
        <taxon>Euteleostomi</taxon>
        <taxon>Actinopterygii</taxon>
        <taxon>Neopterygii</taxon>
        <taxon>Teleostei</taxon>
        <taxon>Ostariophysi</taxon>
        <taxon>Cypriniformes</taxon>
        <taxon>Cyprinidae</taxon>
        <taxon>Acrossocheilinae</taxon>
        <taxon>Onychostoma</taxon>
    </lineage>
</organism>
<evidence type="ECO:0000256" key="10">
    <source>
        <dbReference type="SAM" id="MobiDB-lite"/>
    </source>
</evidence>
<keyword evidence="5" id="KW-0479">Metal-binding</keyword>
<dbReference type="GO" id="GO:0005886">
    <property type="term" value="C:plasma membrane"/>
    <property type="evidence" value="ECO:0007669"/>
    <property type="project" value="TreeGrafter"/>
</dbReference>
<dbReference type="PANTHER" id="PTHR13944">
    <property type="entry name" value="AGAP007712-PA"/>
    <property type="match status" value="1"/>
</dbReference>
<dbReference type="OrthoDB" id="28045at2759"/>
<feature type="compositionally biased region" description="Polar residues" evidence="10">
    <location>
        <begin position="824"/>
        <end position="836"/>
    </location>
</feature>
<comment type="caution">
    <text evidence="13">The sequence shown here is derived from an EMBL/GenBank/DDBJ whole genome shotgun (WGS) entry which is preliminary data.</text>
</comment>
<dbReference type="CDD" id="cd00160">
    <property type="entry name" value="RhoGEF"/>
    <property type="match status" value="1"/>
</dbReference>